<accession>A0AAJ6QQD2</accession>
<dbReference type="GO" id="GO:0046983">
    <property type="term" value="F:protein dimerization activity"/>
    <property type="evidence" value="ECO:0007669"/>
    <property type="project" value="InterPro"/>
</dbReference>
<reference evidence="3" key="1">
    <citation type="submission" date="2025-08" db="UniProtKB">
        <authorList>
            <consortium name="RefSeq"/>
        </authorList>
    </citation>
    <scope>IDENTIFICATION</scope>
</reference>
<dbReference type="InterPro" id="IPR008906">
    <property type="entry name" value="HATC_C_dom"/>
</dbReference>
<dbReference type="RefSeq" id="XP_003740387.1">
    <property type="nucleotide sequence ID" value="XM_003740339.1"/>
</dbReference>
<name>A0AAJ6QQD2_9ACAR</name>
<dbReference type="KEGG" id="goe:100901435"/>
<organism evidence="2 3">
    <name type="scientific">Galendromus occidentalis</name>
    <name type="common">western predatory mite</name>
    <dbReference type="NCBI Taxonomy" id="34638"/>
    <lineage>
        <taxon>Eukaryota</taxon>
        <taxon>Metazoa</taxon>
        <taxon>Ecdysozoa</taxon>
        <taxon>Arthropoda</taxon>
        <taxon>Chelicerata</taxon>
        <taxon>Arachnida</taxon>
        <taxon>Acari</taxon>
        <taxon>Parasitiformes</taxon>
        <taxon>Mesostigmata</taxon>
        <taxon>Gamasina</taxon>
        <taxon>Phytoseioidea</taxon>
        <taxon>Phytoseiidae</taxon>
        <taxon>Typhlodrominae</taxon>
        <taxon>Galendromus</taxon>
    </lineage>
</organism>
<evidence type="ECO:0000313" key="3">
    <source>
        <dbReference type="RefSeq" id="XP_003740387.1"/>
    </source>
</evidence>
<proteinExistence type="predicted"/>
<evidence type="ECO:0000313" key="2">
    <source>
        <dbReference type="Proteomes" id="UP000694867"/>
    </source>
</evidence>
<dbReference type="Pfam" id="PF05699">
    <property type="entry name" value="Dimer_Tnp_hAT"/>
    <property type="match status" value="1"/>
</dbReference>
<dbReference type="PANTHER" id="PTHR46289:SF14">
    <property type="entry name" value="DUF4371 DOMAIN-CONTAINING PROTEIN"/>
    <property type="match status" value="1"/>
</dbReference>
<dbReference type="SUPFAM" id="SSF53098">
    <property type="entry name" value="Ribonuclease H-like"/>
    <property type="match status" value="1"/>
</dbReference>
<dbReference type="InterPro" id="IPR052958">
    <property type="entry name" value="IFN-induced_PKR_regulator"/>
</dbReference>
<dbReference type="Proteomes" id="UP000694867">
    <property type="component" value="Unplaced"/>
</dbReference>
<dbReference type="GeneID" id="100901435"/>
<dbReference type="PANTHER" id="PTHR46289">
    <property type="entry name" value="52 KDA REPRESSOR OF THE INHIBITOR OF THE PROTEIN KINASE-LIKE PROTEIN-RELATED"/>
    <property type="match status" value="1"/>
</dbReference>
<sequence>MLVILDRVLGIVNSLSEYLQSSKIEFTRAAELSRATIVSLSSIRSNEAFDLLWDEAETVARAASVDLPEDGEPKPKRRRILSKHLQDSVVMSSVGSREESSGSDYDGHRITFYGIIDRFSAEIERRLIGKDNILELLQSSDPRRDDFLDENNVRLFFRKFSRFNVDVEKIIGQLVVARDLLKGRKFETTLECLEFLLPLKAGFDELVMYFKMVLAFPVTSASCERSFSALRRIKSYLRSSMGDQRLSALALLSIERDLTESLLENPDQIVDGFAIGKDRRIPLMA</sequence>
<feature type="domain" description="HAT C-terminal dimerisation" evidence="1">
    <location>
        <begin position="188"/>
        <end position="258"/>
    </location>
</feature>
<evidence type="ECO:0000259" key="1">
    <source>
        <dbReference type="Pfam" id="PF05699"/>
    </source>
</evidence>
<protein>
    <submittedName>
        <fullName evidence="3">Zinc finger MYM-type protein 1-like</fullName>
    </submittedName>
</protein>
<dbReference type="AlphaFoldDB" id="A0AAJ6QQD2"/>
<gene>
    <name evidence="3" type="primary">LOC100901435</name>
</gene>
<keyword evidence="2" id="KW-1185">Reference proteome</keyword>
<dbReference type="InterPro" id="IPR012337">
    <property type="entry name" value="RNaseH-like_sf"/>
</dbReference>